<organism evidence="5 6">
    <name type="scientific">Pedobacter ginsengiterrae</name>
    <dbReference type="NCBI Taxonomy" id="871696"/>
    <lineage>
        <taxon>Bacteria</taxon>
        <taxon>Pseudomonadati</taxon>
        <taxon>Bacteroidota</taxon>
        <taxon>Sphingobacteriia</taxon>
        <taxon>Sphingobacteriales</taxon>
        <taxon>Sphingobacteriaceae</taxon>
        <taxon>Pedobacter</taxon>
    </lineage>
</organism>
<accession>A0ABP7PX48</accession>
<sequence>MPATSLPSTSEIEFELQAILRYWKQRSRDNEYGGFVGQIDQSEQIIPSADKGSVLNARILWSFSAAYLRTGSKEDLEVAERSYLYIKSHFIDYTFGGVYWTVDFKGNAKDKKKQIYAIAFTIYGLAAYFSASGDENALVLAKSLYADIEKHSYDINELGYFEAFARNWTQLDDLRLSDKDANEKKTMNTHLHILEAYSLLYTLWPDEGLKHQIIKLLEVFRTYILKPDGHLGLFFNEYWDPKSEAISYGHDIEASWLLLEAAEAVKEVELITEFKQLALKISLAAIEGIDKDAMVYEFNPENDHLIAEKHWWVQAEALVGLYNAFQISKDERFLQHFNKIWNYTTTQLIDKTNGEWFWGRKEDGSLMAGEDKAGLWKCPYHNSRACLELLNRIQTLA</sequence>
<dbReference type="InterPro" id="IPR028584">
    <property type="entry name" value="Cellobiose_2_epim"/>
</dbReference>
<evidence type="ECO:0000313" key="6">
    <source>
        <dbReference type="Proteomes" id="UP001501081"/>
    </source>
</evidence>
<evidence type="ECO:0000256" key="3">
    <source>
        <dbReference type="ARBA" id="ARBA00023235"/>
    </source>
</evidence>
<reference evidence="6" key="1">
    <citation type="journal article" date="2019" name="Int. J. Syst. Evol. Microbiol.">
        <title>The Global Catalogue of Microorganisms (GCM) 10K type strain sequencing project: providing services to taxonomists for standard genome sequencing and annotation.</title>
        <authorList>
            <consortium name="The Broad Institute Genomics Platform"/>
            <consortium name="The Broad Institute Genome Sequencing Center for Infectious Disease"/>
            <person name="Wu L."/>
            <person name="Ma J."/>
        </authorList>
    </citation>
    <scope>NUCLEOTIDE SEQUENCE [LARGE SCALE GENOMIC DNA]</scope>
    <source>
        <strain evidence="6">JCM 17338</strain>
    </source>
</reference>
<dbReference type="InterPro" id="IPR008928">
    <property type="entry name" value="6-hairpin_glycosidase_sf"/>
</dbReference>
<dbReference type="Pfam" id="PF07221">
    <property type="entry name" value="GlcNAc_2-epim"/>
    <property type="match status" value="1"/>
</dbReference>
<comment type="similarity">
    <text evidence="4">Belongs to the cellobiose 2-epimerase family.</text>
</comment>
<dbReference type="InterPro" id="IPR012341">
    <property type="entry name" value="6hp_glycosidase-like_sf"/>
</dbReference>
<keyword evidence="3 4" id="KW-0413">Isomerase</keyword>
<protein>
    <recommendedName>
        <fullName evidence="4">Cellobiose 2-epimerase</fullName>
        <shortName evidence="4">CE</shortName>
        <ecNumber evidence="4">5.1.3.11</ecNumber>
    </recommendedName>
</protein>
<gene>
    <name evidence="5" type="ORF">GCM10022246_26360</name>
</gene>
<dbReference type="EC" id="5.1.3.11" evidence="4"/>
<dbReference type="EMBL" id="BAABAK010000015">
    <property type="protein sequence ID" value="GAA3972773.1"/>
    <property type="molecule type" value="Genomic_DNA"/>
</dbReference>
<comment type="catalytic activity">
    <reaction evidence="1 4">
        <text>D-cellobiose = beta-D-glucosyl-(1-&gt;4)-D-mannopyranose</text>
        <dbReference type="Rhea" id="RHEA:23384"/>
        <dbReference type="ChEBI" id="CHEBI:17057"/>
        <dbReference type="ChEBI" id="CHEBI:47931"/>
        <dbReference type="EC" id="5.1.3.11"/>
    </reaction>
</comment>
<evidence type="ECO:0000256" key="1">
    <source>
        <dbReference type="ARBA" id="ARBA00001470"/>
    </source>
</evidence>
<dbReference type="InterPro" id="IPR010819">
    <property type="entry name" value="AGE/CE"/>
</dbReference>
<dbReference type="PANTHER" id="PTHR15108">
    <property type="entry name" value="N-ACYLGLUCOSAMINE-2-EPIMERASE"/>
    <property type="match status" value="1"/>
</dbReference>
<evidence type="ECO:0000256" key="4">
    <source>
        <dbReference type="HAMAP-Rule" id="MF_00929"/>
    </source>
</evidence>
<dbReference type="Gene3D" id="1.50.10.10">
    <property type="match status" value="1"/>
</dbReference>
<dbReference type="SUPFAM" id="SSF48208">
    <property type="entry name" value="Six-hairpin glycosidases"/>
    <property type="match status" value="1"/>
</dbReference>
<comment type="caution">
    <text evidence="5">The sequence shown here is derived from an EMBL/GenBank/DDBJ whole genome shotgun (WGS) entry which is preliminary data.</text>
</comment>
<comment type="similarity">
    <text evidence="2">Belongs to the N-acylglucosamine 2-epimerase family.</text>
</comment>
<keyword evidence="6" id="KW-1185">Reference proteome</keyword>
<name>A0ABP7PX48_9SPHI</name>
<comment type="function">
    <text evidence="4">Catalyzes the reversible epimerization of cellobiose to 4-O-beta-D-glucopyranosyl-D-mannose (Glc-Man).</text>
</comment>
<proteinExistence type="inferred from homology"/>
<dbReference type="HAMAP" id="MF_00929">
    <property type="entry name" value="Cellobiose_2_epim"/>
    <property type="match status" value="1"/>
</dbReference>
<evidence type="ECO:0000313" key="5">
    <source>
        <dbReference type="EMBL" id="GAA3972773.1"/>
    </source>
</evidence>
<dbReference type="Proteomes" id="UP001501081">
    <property type="component" value="Unassembled WGS sequence"/>
</dbReference>
<evidence type="ECO:0000256" key="2">
    <source>
        <dbReference type="ARBA" id="ARBA00008558"/>
    </source>
</evidence>
<dbReference type="RefSeq" id="WP_344767777.1">
    <property type="nucleotide sequence ID" value="NZ_BAABAK010000015.1"/>
</dbReference>